<dbReference type="Pfam" id="PF01541">
    <property type="entry name" value="GIY-YIG"/>
    <property type="match status" value="1"/>
</dbReference>
<name>A0ABV8VXP5_9BACI</name>
<proteinExistence type="inferred from homology"/>
<evidence type="ECO:0000313" key="3">
    <source>
        <dbReference type="EMBL" id="MFC4389294.1"/>
    </source>
</evidence>
<reference evidence="4" key="1">
    <citation type="journal article" date="2019" name="Int. J. Syst. Evol. Microbiol.">
        <title>The Global Catalogue of Microorganisms (GCM) 10K type strain sequencing project: providing services to taxonomists for standard genome sequencing and annotation.</title>
        <authorList>
            <consortium name="The Broad Institute Genomics Platform"/>
            <consortium name="The Broad Institute Genome Sequencing Center for Infectious Disease"/>
            <person name="Wu L."/>
            <person name="Ma J."/>
        </authorList>
    </citation>
    <scope>NUCLEOTIDE SEQUENCE [LARGE SCALE GENOMIC DNA]</scope>
    <source>
        <strain evidence="4">KACC 14058</strain>
    </source>
</reference>
<evidence type="ECO:0000259" key="2">
    <source>
        <dbReference type="PROSITE" id="PS50164"/>
    </source>
</evidence>
<comment type="caution">
    <text evidence="3">The sequence shown here is derived from an EMBL/GenBank/DDBJ whole genome shotgun (WGS) entry which is preliminary data.</text>
</comment>
<feature type="domain" description="GIY-YIG" evidence="2">
    <location>
        <begin position="4"/>
        <end position="82"/>
    </location>
</feature>
<keyword evidence="4" id="KW-1185">Reference proteome</keyword>
<evidence type="ECO:0000313" key="4">
    <source>
        <dbReference type="Proteomes" id="UP001595880"/>
    </source>
</evidence>
<dbReference type="Proteomes" id="UP001595880">
    <property type="component" value="Unassembled WGS sequence"/>
</dbReference>
<dbReference type="SMART" id="SM00465">
    <property type="entry name" value="GIYc"/>
    <property type="match status" value="1"/>
</dbReference>
<accession>A0ABV8VXP5</accession>
<gene>
    <name evidence="3" type="ORF">ACFOZ1_16060</name>
</gene>
<dbReference type="PANTHER" id="PTHR34477">
    <property type="entry name" value="UPF0213 PROTEIN YHBQ"/>
    <property type="match status" value="1"/>
</dbReference>
<dbReference type="SUPFAM" id="SSF82771">
    <property type="entry name" value="GIY-YIG endonuclease"/>
    <property type="match status" value="1"/>
</dbReference>
<protein>
    <submittedName>
        <fullName evidence="3">GIY-YIG nuclease family protein</fullName>
    </submittedName>
</protein>
<dbReference type="PANTHER" id="PTHR34477:SF1">
    <property type="entry name" value="UPF0213 PROTEIN YHBQ"/>
    <property type="match status" value="1"/>
</dbReference>
<dbReference type="Gene3D" id="3.40.1440.10">
    <property type="entry name" value="GIY-YIG endonuclease"/>
    <property type="match status" value="1"/>
</dbReference>
<dbReference type="InterPro" id="IPR000305">
    <property type="entry name" value="GIY-YIG_endonuc"/>
</dbReference>
<comment type="similarity">
    <text evidence="1">Belongs to the UPF0213 family.</text>
</comment>
<sequence>MAESKHYVYILRCKDATLYTGYTTNVERRVKMHQNGNGAKYTRGRGPFTVVFQKECESKSEALQLEARIKKLTRYHKMKLILENEKERFVMNENSKELSEG</sequence>
<dbReference type="InterPro" id="IPR050190">
    <property type="entry name" value="UPF0213_domain"/>
</dbReference>
<dbReference type="RefSeq" id="WP_390200908.1">
    <property type="nucleotide sequence ID" value="NZ_JBHSDV010000008.1"/>
</dbReference>
<dbReference type="InterPro" id="IPR035901">
    <property type="entry name" value="GIY-YIG_endonuc_sf"/>
</dbReference>
<organism evidence="3 4">
    <name type="scientific">Gracilibacillus marinus</name>
    <dbReference type="NCBI Taxonomy" id="630535"/>
    <lineage>
        <taxon>Bacteria</taxon>
        <taxon>Bacillati</taxon>
        <taxon>Bacillota</taxon>
        <taxon>Bacilli</taxon>
        <taxon>Bacillales</taxon>
        <taxon>Bacillaceae</taxon>
        <taxon>Gracilibacillus</taxon>
    </lineage>
</organism>
<evidence type="ECO:0000256" key="1">
    <source>
        <dbReference type="ARBA" id="ARBA00007435"/>
    </source>
</evidence>
<dbReference type="EMBL" id="JBHSDV010000008">
    <property type="protein sequence ID" value="MFC4389294.1"/>
    <property type="molecule type" value="Genomic_DNA"/>
</dbReference>
<dbReference type="CDD" id="cd10456">
    <property type="entry name" value="GIY-YIG_UPF0213"/>
    <property type="match status" value="1"/>
</dbReference>
<dbReference type="PROSITE" id="PS50164">
    <property type="entry name" value="GIY_YIG"/>
    <property type="match status" value="1"/>
</dbReference>